<dbReference type="FunFam" id="1.10.8.270:FF:000010">
    <property type="entry name" value="Putative USP6 N-terminal-like protein"/>
    <property type="match status" value="1"/>
</dbReference>
<dbReference type="AlphaFoldDB" id="S7PBV8"/>
<feature type="compositionally biased region" description="Basic residues" evidence="11">
    <location>
        <begin position="470"/>
        <end position="482"/>
    </location>
</feature>
<dbReference type="InterPro" id="IPR000195">
    <property type="entry name" value="Rab-GAP-TBC_dom"/>
</dbReference>
<dbReference type="InterPro" id="IPR050302">
    <property type="entry name" value="Rab_GAP_TBC_domain"/>
</dbReference>
<evidence type="ECO:0000256" key="8">
    <source>
        <dbReference type="ARBA" id="ARBA00059926"/>
    </source>
</evidence>
<dbReference type="GO" id="GO:0031410">
    <property type="term" value="C:cytoplasmic vesicle"/>
    <property type="evidence" value="ECO:0007669"/>
    <property type="project" value="UniProtKB-SubCell"/>
</dbReference>
<evidence type="ECO:0000256" key="9">
    <source>
        <dbReference type="ARBA" id="ARBA00064037"/>
    </source>
</evidence>
<proteinExistence type="predicted"/>
<sequence length="891" mass="101677">MFQTASSEAGSGRRGTLESSFTEASKPHVRFKLPGCWPPSCLAVNLHIVLISQWEGSSKFDLSTDSDQDVALKLAQERAEIVAKYDRGREGAEIEPWEDADYLVYKVTDRFGFLHEEELPYHNAAVERQKHLEIERTAKWLKMLKGWEKYKNTEKFHRRIYKGIPLQLRGEVWALLLEIPKMKEDTRDLYNKLKLRARGCSPDIRQIDLDVNRTFRDHIMFRDRYGVKQQSLFHVLAAYSIYNTEVGYCQGMSQITALLLMYMNEEDAFWALVKLFSGPKHAMHGFFVHGFPKLLRFQEHHEKILNKFLSKLKQHLDSQEIYTSFYTMKWFFQCFLDRTPFTLNLRIWDIYIFEGERVLTAMSYTILKLHKKHLMKLSMEELVEFLQETLAKDFFFEDDFVIDQLQISMAELKRAKLDLPEPGKEDEFPKKPLGQLPPEPQSAGISHLSNGQSVGRSSPHKIRRESGSSPHRKPEHSPHHQGRIGTPERARQPGRASVEEDSKKLKDEADFQRKPSSGPQDNARQYDHASANQNSNALSNIRKEFVPKWNKPSDVSAIERTARYATEGKSRFAHPTLTVTIPNSADPRVSNARQKMKVWDADEGKRGSNASQYDNVPENENGPSVEEALERAYSQSPRNIVYTHSPRKHPEPSSSPSKVSNKFTFKMQPPSYAKYPAHLDGEDRGPVHPPSYSNPPIYHGNSPKHIPTTNSSFVSPQFSHGAQMNPPRRPHGSTLSINVSPEKSHSRPAPVVLPSSRIEVLPIDIGAGGYSGNSGSPKNGKFLIPPVDYLPDNRKWSEVSYTFRPEMPEQSWTRDANRSHLSNLTKYSAFQHVPFQDHGLPPVSVDGPVRYRTSPALEDASSSGYQYSGPSAPVYHYRKRDGLSIQESVLL</sequence>
<feature type="compositionally biased region" description="Polar residues" evidence="11">
    <location>
        <begin position="443"/>
        <end position="456"/>
    </location>
</feature>
<keyword evidence="14" id="KW-1185">Reference proteome</keyword>
<accession>S7PBV8</accession>
<feature type="compositionally biased region" description="Polar residues" evidence="11">
    <location>
        <begin position="514"/>
        <end position="523"/>
    </location>
</feature>
<feature type="region of interest" description="Disordered" evidence="11">
    <location>
        <begin position="598"/>
        <end position="731"/>
    </location>
</feature>
<dbReference type="Gene3D" id="1.10.10.750">
    <property type="entry name" value="Ypt/Rab-GAP domain of gyp1p, domain 1"/>
    <property type="match status" value="1"/>
</dbReference>
<comment type="subunit">
    <text evidence="9">Interacts with EPS8.</text>
</comment>
<dbReference type="EMBL" id="KE161779">
    <property type="protein sequence ID" value="EPQ05267.1"/>
    <property type="molecule type" value="Genomic_DNA"/>
</dbReference>
<feature type="region of interest" description="Disordered" evidence="11">
    <location>
        <begin position="420"/>
        <end position="550"/>
    </location>
</feature>
<dbReference type="Gene3D" id="1.10.8.270">
    <property type="entry name" value="putative rabgap domain of human tbc1 domain family member 14 like domains"/>
    <property type="match status" value="1"/>
</dbReference>
<feature type="compositionally biased region" description="Low complexity" evidence="11">
    <location>
        <begin position="529"/>
        <end position="540"/>
    </location>
</feature>
<dbReference type="PANTHER" id="PTHR47219:SF19">
    <property type="entry name" value="USP6 N-TERMINAL-LIKE PROTEIN ISOFORM X1"/>
    <property type="match status" value="1"/>
</dbReference>
<keyword evidence="3" id="KW-0343">GTPase activation</keyword>
<feature type="region of interest" description="Disordered" evidence="11">
    <location>
        <begin position="1"/>
        <end position="21"/>
    </location>
</feature>
<protein>
    <recommendedName>
        <fullName evidence="10">USP6 N-terminal-like protein</fullName>
    </recommendedName>
</protein>
<evidence type="ECO:0000256" key="5">
    <source>
        <dbReference type="ARBA" id="ARBA00022990"/>
    </source>
</evidence>
<name>S7PBV8_MYOBR</name>
<feature type="compositionally biased region" description="Basic and acidic residues" evidence="11">
    <location>
        <begin position="486"/>
        <end position="513"/>
    </location>
</feature>
<keyword evidence="6" id="KW-0333">Golgi apparatus</keyword>
<feature type="compositionally biased region" description="Basic and acidic residues" evidence="11">
    <location>
        <begin position="420"/>
        <end position="430"/>
    </location>
</feature>
<feature type="compositionally biased region" description="Basic and acidic residues" evidence="11">
    <location>
        <begin position="677"/>
        <end position="686"/>
    </location>
</feature>
<feature type="compositionally biased region" description="Polar residues" evidence="11">
    <location>
        <begin position="652"/>
        <end position="663"/>
    </location>
</feature>
<gene>
    <name evidence="13" type="ORF">D623_10013123</name>
</gene>
<dbReference type="eggNOG" id="KOG1102">
    <property type="taxonomic scope" value="Eukaryota"/>
</dbReference>
<comment type="function">
    <text evidence="8">Acts as a GTPase-activating protein for RAB5A and RAB43. Involved in receptor trafficking. In complex with EPS8 inhibits internalization of EGFR. Involved in retrograde transport from the endocytic pathway to the Golgi apparatus. Involved in the transport of Shiga toxin from early and recycling endosomes to the trans-Golgi network. Required for structural integrity of the Golgi complex.</text>
</comment>
<evidence type="ECO:0000256" key="2">
    <source>
        <dbReference type="ARBA" id="ARBA00004555"/>
    </source>
</evidence>
<comment type="subcellular location">
    <subcellularLocation>
        <location evidence="1">Cytoplasmic vesicle</location>
    </subcellularLocation>
    <subcellularLocation>
        <location evidence="2">Golgi apparatus</location>
    </subcellularLocation>
</comment>
<dbReference type="GO" id="GO:0031267">
    <property type="term" value="F:small GTPase binding"/>
    <property type="evidence" value="ECO:0007669"/>
    <property type="project" value="TreeGrafter"/>
</dbReference>
<keyword evidence="5" id="KW-0007">Acetylation</keyword>
<feature type="compositionally biased region" description="Polar residues" evidence="11">
    <location>
        <begin position="707"/>
        <end position="722"/>
    </location>
</feature>
<organism evidence="13 14">
    <name type="scientific">Myotis brandtii</name>
    <name type="common">Brandt's bat</name>
    <dbReference type="NCBI Taxonomy" id="109478"/>
    <lineage>
        <taxon>Eukaryota</taxon>
        <taxon>Metazoa</taxon>
        <taxon>Chordata</taxon>
        <taxon>Craniata</taxon>
        <taxon>Vertebrata</taxon>
        <taxon>Euteleostomi</taxon>
        <taxon>Mammalia</taxon>
        <taxon>Eutheria</taxon>
        <taxon>Laurasiatheria</taxon>
        <taxon>Chiroptera</taxon>
        <taxon>Yangochiroptera</taxon>
        <taxon>Vespertilionidae</taxon>
        <taxon>Myotis</taxon>
    </lineage>
</organism>
<evidence type="ECO:0000313" key="14">
    <source>
        <dbReference type="Proteomes" id="UP000052978"/>
    </source>
</evidence>
<evidence type="ECO:0000256" key="1">
    <source>
        <dbReference type="ARBA" id="ARBA00004541"/>
    </source>
</evidence>
<keyword evidence="7" id="KW-0968">Cytoplasmic vesicle</keyword>
<dbReference type="SUPFAM" id="SSF47923">
    <property type="entry name" value="Ypt/Rab-GAP domain of gyp1p"/>
    <property type="match status" value="2"/>
</dbReference>
<evidence type="ECO:0000313" key="13">
    <source>
        <dbReference type="EMBL" id="EPQ05267.1"/>
    </source>
</evidence>
<evidence type="ECO:0000256" key="11">
    <source>
        <dbReference type="SAM" id="MobiDB-lite"/>
    </source>
</evidence>
<dbReference type="GO" id="GO:0005794">
    <property type="term" value="C:Golgi apparatus"/>
    <property type="evidence" value="ECO:0007669"/>
    <property type="project" value="UniProtKB-SubCell"/>
</dbReference>
<dbReference type="Pfam" id="PF00566">
    <property type="entry name" value="RabGAP-TBC"/>
    <property type="match status" value="1"/>
</dbReference>
<dbReference type="FunFam" id="1.10.10.750:FF:000001">
    <property type="entry name" value="TBC1 domain family member 10A"/>
    <property type="match status" value="1"/>
</dbReference>
<dbReference type="InterPro" id="IPR035969">
    <property type="entry name" value="Rab-GAP_TBC_sf"/>
</dbReference>
<evidence type="ECO:0000256" key="7">
    <source>
        <dbReference type="ARBA" id="ARBA00023329"/>
    </source>
</evidence>
<evidence type="ECO:0000259" key="12">
    <source>
        <dbReference type="PROSITE" id="PS50086"/>
    </source>
</evidence>
<feature type="domain" description="Rab-GAP TBC" evidence="12">
    <location>
        <begin position="163"/>
        <end position="355"/>
    </location>
</feature>
<keyword evidence="4" id="KW-0597">Phosphoprotein</keyword>
<dbReference type="Gene3D" id="1.10.472.80">
    <property type="entry name" value="Ypt/Rab-GAP domain of gyp1p, domain 3"/>
    <property type="match status" value="1"/>
</dbReference>
<evidence type="ECO:0000256" key="10">
    <source>
        <dbReference type="ARBA" id="ARBA00070172"/>
    </source>
</evidence>
<evidence type="ECO:0000256" key="6">
    <source>
        <dbReference type="ARBA" id="ARBA00023034"/>
    </source>
</evidence>
<dbReference type="FunFam" id="1.10.472.80:FF:000019">
    <property type="entry name" value="USP6 N-terminal like"/>
    <property type="match status" value="1"/>
</dbReference>
<evidence type="ECO:0000256" key="4">
    <source>
        <dbReference type="ARBA" id="ARBA00022553"/>
    </source>
</evidence>
<dbReference type="SMART" id="SM00164">
    <property type="entry name" value="TBC"/>
    <property type="match status" value="1"/>
</dbReference>
<dbReference type="Proteomes" id="UP000052978">
    <property type="component" value="Unassembled WGS sequence"/>
</dbReference>
<dbReference type="GO" id="GO:0005096">
    <property type="term" value="F:GTPase activator activity"/>
    <property type="evidence" value="ECO:0007669"/>
    <property type="project" value="UniProtKB-KW"/>
</dbReference>
<evidence type="ECO:0000256" key="3">
    <source>
        <dbReference type="ARBA" id="ARBA00022468"/>
    </source>
</evidence>
<dbReference type="PANTHER" id="PTHR47219">
    <property type="entry name" value="RAB GTPASE-ACTIVATING PROTEIN 1-LIKE"/>
    <property type="match status" value="1"/>
</dbReference>
<dbReference type="PROSITE" id="PS50086">
    <property type="entry name" value="TBC_RABGAP"/>
    <property type="match status" value="1"/>
</dbReference>
<reference evidence="13 14" key="1">
    <citation type="journal article" date="2013" name="Nat. Commun.">
        <title>Genome analysis reveals insights into physiology and longevity of the Brandt's bat Myotis brandtii.</title>
        <authorList>
            <person name="Seim I."/>
            <person name="Fang X."/>
            <person name="Xiong Z."/>
            <person name="Lobanov A.V."/>
            <person name="Huang Z."/>
            <person name="Ma S."/>
            <person name="Feng Y."/>
            <person name="Turanov A.A."/>
            <person name="Zhu Y."/>
            <person name="Lenz T.L."/>
            <person name="Gerashchenko M.V."/>
            <person name="Fan D."/>
            <person name="Hee Yim S."/>
            <person name="Yao X."/>
            <person name="Jordan D."/>
            <person name="Xiong Y."/>
            <person name="Ma Y."/>
            <person name="Lyapunov A.N."/>
            <person name="Chen G."/>
            <person name="Kulakova O.I."/>
            <person name="Sun Y."/>
            <person name="Lee S.G."/>
            <person name="Bronson R.T."/>
            <person name="Moskalev A.A."/>
            <person name="Sunyaev S.R."/>
            <person name="Zhang G."/>
            <person name="Krogh A."/>
            <person name="Wang J."/>
            <person name="Gladyshev V.N."/>
        </authorList>
    </citation>
    <scope>NUCLEOTIDE SEQUENCE [LARGE SCALE GENOMIC DNA]</scope>
</reference>